<dbReference type="AlphaFoldDB" id="D6ZBG5"/>
<feature type="transmembrane region" description="Helical" evidence="6">
    <location>
        <begin position="68"/>
        <end position="90"/>
    </location>
</feature>
<protein>
    <submittedName>
        <fullName evidence="7">Amino acid permease-associated region</fullName>
    </submittedName>
</protein>
<dbReference type="GO" id="GO:0022857">
    <property type="term" value="F:transmembrane transporter activity"/>
    <property type="evidence" value="ECO:0007669"/>
    <property type="project" value="InterPro"/>
</dbReference>
<feature type="transmembrane region" description="Helical" evidence="6">
    <location>
        <begin position="111"/>
        <end position="135"/>
    </location>
</feature>
<comment type="subcellular location">
    <subcellularLocation>
        <location evidence="1">Membrane</location>
        <topology evidence="1">Multi-pass membrane protein</topology>
    </subcellularLocation>
</comment>
<dbReference type="InterPro" id="IPR002293">
    <property type="entry name" value="AA/rel_permease1"/>
</dbReference>
<feature type="transmembrane region" description="Helical" evidence="6">
    <location>
        <begin position="270"/>
        <end position="292"/>
    </location>
</feature>
<dbReference type="RefSeq" id="WP_013139367.1">
    <property type="nucleotide sequence ID" value="NC_014168.1"/>
</dbReference>
<feature type="transmembrane region" description="Helical" evidence="6">
    <location>
        <begin position="441"/>
        <end position="463"/>
    </location>
</feature>
<feature type="transmembrane region" description="Helical" evidence="6">
    <location>
        <begin position="475"/>
        <end position="495"/>
    </location>
</feature>
<dbReference type="PANTHER" id="PTHR45649:SF26">
    <property type="entry name" value="OS04G0435100 PROTEIN"/>
    <property type="match status" value="1"/>
</dbReference>
<keyword evidence="3 6" id="KW-0812">Transmembrane</keyword>
<feature type="transmembrane region" description="Helical" evidence="6">
    <location>
        <begin position="395"/>
        <end position="420"/>
    </location>
</feature>
<dbReference type="GO" id="GO:0016020">
    <property type="term" value="C:membrane"/>
    <property type="evidence" value="ECO:0007669"/>
    <property type="project" value="UniProtKB-SubCell"/>
</dbReference>
<feature type="transmembrane region" description="Helical" evidence="6">
    <location>
        <begin position="319"/>
        <end position="347"/>
    </location>
</feature>
<feature type="transmembrane region" description="Helical" evidence="6">
    <location>
        <begin position="162"/>
        <end position="180"/>
    </location>
</feature>
<accession>D6ZBG5</accession>
<feature type="transmembrane region" description="Helical" evidence="6">
    <location>
        <begin position="38"/>
        <end position="62"/>
    </location>
</feature>
<keyword evidence="5 6" id="KW-0472">Membrane</keyword>
<dbReference type="STRING" id="640132.Srot_2478"/>
<evidence type="ECO:0000256" key="5">
    <source>
        <dbReference type="ARBA" id="ARBA00023136"/>
    </source>
</evidence>
<keyword evidence="4 6" id="KW-1133">Transmembrane helix</keyword>
<dbReference type="KEGG" id="srt:Srot_2478"/>
<dbReference type="Gene3D" id="1.20.1740.10">
    <property type="entry name" value="Amino acid/polyamine transporter I"/>
    <property type="match status" value="1"/>
</dbReference>
<dbReference type="PIRSF" id="PIRSF006060">
    <property type="entry name" value="AA_transporter"/>
    <property type="match status" value="1"/>
</dbReference>
<dbReference type="PANTHER" id="PTHR45649">
    <property type="entry name" value="AMINO-ACID PERMEASE BAT1"/>
    <property type="match status" value="1"/>
</dbReference>
<dbReference type="Pfam" id="PF13520">
    <property type="entry name" value="AA_permease_2"/>
    <property type="match status" value="1"/>
</dbReference>
<evidence type="ECO:0000256" key="2">
    <source>
        <dbReference type="ARBA" id="ARBA00022448"/>
    </source>
</evidence>
<sequence>MAKDAKLAMLAGLKIVEADHGLAEFGYVQRLDRSIGKFASFAAGVSYISILTGVFELFYFGYGIGGPAYAWSWPLVFVGQLMVALCFMELAAHYPVAGSVYNWAKALGERVVGWSAGWLMLTSSIVTLAAVTLALQLSLPKLWAGFQLVGSAENPVDRAENAALLGVAAIALTTAINMAGVRLMSFINSVGVAVELFAAVAIVVVLAANAVRGPSVFFSTHGDGATESGGYLGGFLIASLASGYVMYGFDTASSLGEETVNPRRTAPAAIFRAVLASFVIGGGILVFAIMAAPRLDDPLLGSPDGGLHYLVGQVLQGPLGKAFLCSVVLAVFVCALAVHTAGIRTAFAMARDNALPFGEKLAVVHPRWGTPVVPALVIGVVAALILLVNIGQPQIFTVVTSIAVLMIYLAYLLVTAPMLVQRLRGQWPKQQNRKKYFHMGRWGLVVNILAVLWGVGMAVNLAWPREEVYGASWYNTWGAFLYIGVILGSGLVWLYGWGRRHIGVIAAHSEPKRVPA</sequence>
<proteinExistence type="predicted"/>
<keyword evidence="2" id="KW-0813">Transport</keyword>
<evidence type="ECO:0000313" key="8">
    <source>
        <dbReference type="Proteomes" id="UP000002247"/>
    </source>
</evidence>
<feature type="transmembrane region" description="Helical" evidence="6">
    <location>
        <begin position="192"/>
        <end position="211"/>
    </location>
</feature>
<dbReference type="EMBL" id="CP001958">
    <property type="protein sequence ID" value="ADG98917.1"/>
    <property type="molecule type" value="Genomic_DNA"/>
</dbReference>
<dbReference type="eggNOG" id="COG0531">
    <property type="taxonomic scope" value="Bacteria"/>
</dbReference>
<feature type="transmembrane region" description="Helical" evidence="6">
    <location>
        <begin position="368"/>
        <end position="389"/>
    </location>
</feature>
<name>D6ZBG5_SEGRD</name>
<dbReference type="Proteomes" id="UP000002247">
    <property type="component" value="Chromosome"/>
</dbReference>
<feature type="transmembrane region" description="Helical" evidence="6">
    <location>
        <begin position="231"/>
        <end position="249"/>
    </location>
</feature>
<evidence type="ECO:0000256" key="1">
    <source>
        <dbReference type="ARBA" id="ARBA00004141"/>
    </source>
</evidence>
<gene>
    <name evidence="7" type="ordered locus">Srot_2478</name>
</gene>
<evidence type="ECO:0000256" key="6">
    <source>
        <dbReference type="SAM" id="Phobius"/>
    </source>
</evidence>
<reference evidence="7 8" key="1">
    <citation type="journal article" date="2010" name="Stand. Genomic Sci.">
        <title>Complete genome sequence of Segniliparus rotundus type strain (CDC 1076).</title>
        <authorList>
            <person name="Sikorski J."/>
            <person name="Lapidus A."/>
            <person name="Copeland A."/>
            <person name="Misra M."/>
            <person name="Glavina Del Rio T."/>
            <person name="Nolan M."/>
            <person name="Lucas S."/>
            <person name="Chen F."/>
            <person name="Tice H."/>
            <person name="Cheng J.F."/>
            <person name="Jando M."/>
            <person name="Schneider S."/>
            <person name="Bruce D."/>
            <person name="Goodwin L."/>
            <person name="Pitluck S."/>
            <person name="Liolios K."/>
            <person name="Mikhailova N."/>
            <person name="Pati A."/>
            <person name="Ivanova N."/>
            <person name="Mavromatis K."/>
            <person name="Chen A."/>
            <person name="Palaniappan K."/>
            <person name="Chertkov O."/>
            <person name="Land M."/>
            <person name="Hauser L."/>
            <person name="Chang Y.J."/>
            <person name="Jeffries C.D."/>
            <person name="Brettin T."/>
            <person name="Detter J.C."/>
            <person name="Han C."/>
            <person name="Rohde M."/>
            <person name="Goker M."/>
            <person name="Bristow J."/>
            <person name="Eisen J.A."/>
            <person name="Markowitz V."/>
            <person name="Hugenholtz P."/>
            <person name="Kyrpides N.C."/>
            <person name="Klenk H.P."/>
        </authorList>
    </citation>
    <scope>NUCLEOTIDE SEQUENCE [LARGE SCALE GENOMIC DNA]</scope>
    <source>
        <strain evidence="8">ATCC BAA-972 / CDC 1076 / CIP 108378 / DSM 44985 / JCM 13578</strain>
    </source>
</reference>
<evidence type="ECO:0000313" key="7">
    <source>
        <dbReference type="EMBL" id="ADG98917.1"/>
    </source>
</evidence>
<organism evidence="7 8">
    <name type="scientific">Segniliparus rotundus (strain ATCC BAA-972 / CDC 1076 / CIP 108378 / DSM 44985 / JCM 13578)</name>
    <dbReference type="NCBI Taxonomy" id="640132"/>
    <lineage>
        <taxon>Bacteria</taxon>
        <taxon>Bacillati</taxon>
        <taxon>Actinomycetota</taxon>
        <taxon>Actinomycetes</taxon>
        <taxon>Mycobacteriales</taxon>
        <taxon>Segniliparaceae</taxon>
        <taxon>Segniliparus</taxon>
    </lineage>
</organism>
<evidence type="ECO:0000256" key="4">
    <source>
        <dbReference type="ARBA" id="ARBA00022989"/>
    </source>
</evidence>
<keyword evidence="8" id="KW-1185">Reference proteome</keyword>
<evidence type="ECO:0000256" key="3">
    <source>
        <dbReference type="ARBA" id="ARBA00022692"/>
    </source>
</evidence>
<dbReference type="HOGENOM" id="CLU_004495_0_4_11"/>